<dbReference type="Gene3D" id="3.20.20.80">
    <property type="entry name" value="Glycosidases"/>
    <property type="match status" value="1"/>
</dbReference>
<evidence type="ECO:0000256" key="5">
    <source>
        <dbReference type="ARBA" id="ARBA00015938"/>
    </source>
</evidence>
<feature type="active site" description="Proton donor" evidence="15">
    <location>
        <position position="312"/>
    </location>
</feature>
<organism evidence="19 22">
    <name type="scientific">Myxococcus fulvus</name>
    <dbReference type="NCBI Taxonomy" id="33"/>
    <lineage>
        <taxon>Bacteria</taxon>
        <taxon>Pseudomonadati</taxon>
        <taxon>Myxococcota</taxon>
        <taxon>Myxococcia</taxon>
        <taxon>Myxococcales</taxon>
        <taxon>Cystobacterineae</taxon>
        <taxon>Myxococcaceae</taxon>
        <taxon>Myxococcus</taxon>
    </lineage>
</organism>
<dbReference type="EMBL" id="FOIB01000001">
    <property type="protein sequence ID" value="SES87133.1"/>
    <property type="molecule type" value="Genomic_DNA"/>
</dbReference>
<dbReference type="Gene3D" id="1.10.10.760">
    <property type="entry name" value="E-set domains of sugar-utilizing enzymes"/>
    <property type="match status" value="1"/>
</dbReference>
<dbReference type="EMBL" id="BJXR01000025">
    <property type="protein sequence ID" value="GEN07557.1"/>
    <property type="molecule type" value="Genomic_DNA"/>
</dbReference>
<evidence type="ECO:0000256" key="15">
    <source>
        <dbReference type="PIRSR" id="PIRSR006337-1"/>
    </source>
</evidence>
<feature type="binding site" evidence="16">
    <location>
        <begin position="275"/>
        <end position="280"/>
    </location>
    <ligand>
        <name>substrate</name>
    </ligand>
</feature>
<dbReference type="Proteomes" id="UP000183760">
    <property type="component" value="Unassembled WGS sequence"/>
</dbReference>
<feature type="site" description="Transition state stabilizer" evidence="17">
    <location>
        <position position="407"/>
    </location>
</feature>
<keyword evidence="9 14" id="KW-0326">Glycosidase</keyword>
<dbReference type="InterPro" id="IPR044901">
    <property type="entry name" value="Trehalose_TreZ_E-set_sf"/>
</dbReference>
<evidence type="ECO:0000256" key="13">
    <source>
        <dbReference type="NCBIfam" id="TIGR02402"/>
    </source>
</evidence>
<accession>A0A511T0Z9</accession>
<keyword evidence="7 14" id="KW-0378">Hydrolase</keyword>
<dbReference type="InterPro" id="IPR006047">
    <property type="entry name" value="GH13_cat_dom"/>
</dbReference>
<evidence type="ECO:0000256" key="11">
    <source>
        <dbReference type="ARBA" id="ARBA00033284"/>
    </source>
</evidence>
<evidence type="ECO:0000256" key="6">
    <source>
        <dbReference type="ARBA" id="ARBA00022490"/>
    </source>
</evidence>
<proteinExistence type="inferred from homology"/>
<dbReference type="Gene3D" id="2.60.40.10">
    <property type="entry name" value="Immunoglobulins"/>
    <property type="match status" value="1"/>
</dbReference>
<gene>
    <name evidence="19" type="primary">treZ</name>
    <name evidence="19" type="ORF">MFU01_25940</name>
    <name evidence="20" type="ORF">SAMN05443572_101428</name>
</gene>
<evidence type="ECO:0000256" key="4">
    <source>
        <dbReference type="ARBA" id="ARBA00012268"/>
    </source>
</evidence>
<dbReference type="GO" id="GO:0005992">
    <property type="term" value="P:trehalose biosynthetic process"/>
    <property type="evidence" value="ECO:0007669"/>
    <property type="project" value="UniProtKB-UniRule"/>
</dbReference>
<dbReference type="GO" id="GO:0005737">
    <property type="term" value="C:cytoplasm"/>
    <property type="evidence" value="ECO:0007669"/>
    <property type="project" value="UniProtKB-SubCell"/>
</dbReference>
<dbReference type="RefSeq" id="WP_373867602.1">
    <property type="nucleotide sequence ID" value="NZ_BJXR01000025.1"/>
</dbReference>
<dbReference type="STRING" id="1334629.MFUL124B02_03045"/>
<evidence type="ECO:0000256" key="14">
    <source>
        <dbReference type="PIRNR" id="PIRNR006337"/>
    </source>
</evidence>
<dbReference type="SMART" id="SM00642">
    <property type="entry name" value="Aamy"/>
    <property type="match status" value="1"/>
</dbReference>
<dbReference type="InterPro" id="IPR012768">
    <property type="entry name" value="Trehalose_TreZ"/>
</dbReference>
<dbReference type="Pfam" id="PF02922">
    <property type="entry name" value="CBM_48"/>
    <property type="match status" value="1"/>
</dbReference>
<dbReference type="EC" id="3.2.1.141" evidence="4 13"/>
<dbReference type="AlphaFoldDB" id="A0A511T0Z9"/>
<feature type="binding site" evidence="16">
    <location>
        <begin position="337"/>
        <end position="341"/>
    </location>
    <ligand>
        <name>substrate</name>
    </ligand>
</feature>
<keyword evidence="21" id="KW-1185">Reference proteome</keyword>
<evidence type="ECO:0000256" key="8">
    <source>
        <dbReference type="ARBA" id="ARBA00023277"/>
    </source>
</evidence>
<evidence type="ECO:0000256" key="2">
    <source>
        <dbReference type="ARBA" id="ARBA00005199"/>
    </source>
</evidence>
<dbReference type="PANTHER" id="PTHR43651">
    <property type="entry name" value="1,4-ALPHA-GLUCAN-BRANCHING ENZYME"/>
    <property type="match status" value="1"/>
</dbReference>
<name>A0A511T0Z9_MYXFU</name>
<dbReference type="NCBIfam" id="TIGR02402">
    <property type="entry name" value="trehalose_TreZ"/>
    <property type="match status" value="1"/>
</dbReference>
<evidence type="ECO:0000256" key="7">
    <source>
        <dbReference type="ARBA" id="ARBA00022801"/>
    </source>
</evidence>
<evidence type="ECO:0000259" key="18">
    <source>
        <dbReference type="SMART" id="SM00642"/>
    </source>
</evidence>
<dbReference type="InterPro" id="IPR013783">
    <property type="entry name" value="Ig-like_fold"/>
</dbReference>
<dbReference type="InterPro" id="IPR017853">
    <property type="entry name" value="GH"/>
</dbReference>
<protein>
    <recommendedName>
        <fullName evidence="5 13">Malto-oligosyltrehalose trehalohydrolase</fullName>
        <shortName evidence="14">MTHase</shortName>
        <ecNumber evidence="4 13">3.2.1.141</ecNumber>
    </recommendedName>
    <alternativeName>
        <fullName evidence="11 14">4-alpha-D-((1-&gt;4)-alpha-D-glucano)trehalose trehalohydrolase</fullName>
    </alternativeName>
    <alternativeName>
        <fullName evidence="10 14">Maltooligosyl trehalose trehalohydrolase</fullName>
    </alternativeName>
</protein>
<keyword evidence="6" id="KW-0963">Cytoplasm</keyword>
<comment type="caution">
    <text evidence="19">The sequence shown here is derived from an EMBL/GenBank/DDBJ whole genome shotgun (WGS) entry which is preliminary data.</text>
</comment>
<comment type="similarity">
    <text evidence="3 14">Belongs to the glycosyl hydrolase 13 family.</text>
</comment>
<reference evidence="19 22" key="2">
    <citation type="submission" date="2019-07" db="EMBL/GenBank/DDBJ databases">
        <title>Whole genome shotgun sequence of Myxococcus fulvus NBRC 100333.</title>
        <authorList>
            <person name="Hosoyama A."/>
            <person name="Uohara A."/>
            <person name="Ohji S."/>
            <person name="Ichikawa N."/>
        </authorList>
    </citation>
    <scope>NUCLEOTIDE SEQUENCE [LARGE SCALE GENOMIC DNA]</scope>
    <source>
        <strain evidence="19 22">NBRC 100333</strain>
    </source>
</reference>
<evidence type="ECO:0000313" key="19">
    <source>
        <dbReference type="EMBL" id="GEN07557.1"/>
    </source>
</evidence>
<evidence type="ECO:0000256" key="10">
    <source>
        <dbReference type="ARBA" id="ARBA00032057"/>
    </source>
</evidence>
<dbReference type="Proteomes" id="UP000321514">
    <property type="component" value="Unassembled WGS sequence"/>
</dbReference>
<dbReference type="PIRSF" id="PIRSF006337">
    <property type="entry name" value="Trehalose_TreZ"/>
    <property type="match status" value="1"/>
</dbReference>
<evidence type="ECO:0000256" key="17">
    <source>
        <dbReference type="PIRSR" id="PIRSR006337-3"/>
    </source>
</evidence>
<evidence type="ECO:0000313" key="21">
    <source>
        <dbReference type="Proteomes" id="UP000183760"/>
    </source>
</evidence>
<comment type="pathway">
    <text evidence="2 14">Glycan biosynthesis; trehalose biosynthesis.</text>
</comment>
<dbReference type="CDD" id="cd11325">
    <property type="entry name" value="AmyAc_GTHase"/>
    <property type="match status" value="1"/>
</dbReference>
<dbReference type="PANTHER" id="PTHR43651:SF11">
    <property type="entry name" value="MALTO-OLIGOSYLTREHALOSE TREHALOHYDROLASE"/>
    <property type="match status" value="1"/>
</dbReference>
<feature type="binding site" evidence="16">
    <location>
        <begin position="406"/>
        <end position="411"/>
    </location>
    <ligand>
        <name>substrate</name>
    </ligand>
</feature>
<dbReference type="SUPFAM" id="SSF51445">
    <property type="entry name" value="(Trans)glycosidases"/>
    <property type="match status" value="1"/>
</dbReference>
<evidence type="ECO:0000256" key="9">
    <source>
        <dbReference type="ARBA" id="ARBA00023295"/>
    </source>
</evidence>
<dbReference type="GO" id="GO:0033942">
    <property type="term" value="F:4-alpha-D-(1-&gt;4)-alpha-D-glucanotrehalose trehalohydrolase activity"/>
    <property type="evidence" value="ECO:0007669"/>
    <property type="project" value="UniProtKB-EC"/>
</dbReference>
<evidence type="ECO:0000256" key="1">
    <source>
        <dbReference type="ARBA" id="ARBA00004496"/>
    </source>
</evidence>
<reference evidence="20 21" key="1">
    <citation type="submission" date="2016-10" db="EMBL/GenBank/DDBJ databases">
        <authorList>
            <person name="Varghese N."/>
            <person name="Submissions S."/>
        </authorList>
    </citation>
    <scope>NUCLEOTIDE SEQUENCE [LARGE SCALE GENOMIC DNA]</scope>
    <source>
        <strain evidence="20 21">DSM 16525</strain>
    </source>
</reference>
<evidence type="ECO:0000313" key="22">
    <source>
        <dbReference type="Proteomes" id="UP000321514"/>
    </source>
</evidence>
<evidence type="ECO:0000256" key="16">
    <source>
        <dbReference type="PIRSR" id="PIRSR006337-2"/>
    </source>
</evidence>
<dbReference type="Pfam" id="PF00128">
    <property type="entry name" value="Alpha-amylase"/>
    <property type="match status" value="1"/>
</dbReference>
<dbReference type="SUPFAM" id="SSF81296">
    <property type="entry name" value="E set domains"/>
    <property type="match status" value="1"/>
</dbReference>
<comment type="catalytic activity">
    <reaction evidence="12 14">
        <text>hydrolysis of (1-&gt;4)-alpha-D-glucosidic linkage in 4-alpha-D-[(1-&gt;4)-alpha-D-glucanosyl]n trehalose to yield trehalose and (1-&gt;4)-alpha-D-glucan.</text>
        <dbReference type="EC" id="3.2.1.141"/>
    </reaction>
</comment>
<keyword evidence="8" id="KW-0119">Carbohydrate metabolism</keyword>
<dbReference type="CDD" id="cd02853">
    <property type="entry name" value="E_set_MTHase_like_N"/>
    <property type="match status" value="1"/>
</dbReference>
<evidence type="ECO:0000313" key="20">
    <source>
        <dbReference type="EMBL" id="SES87133.1"/>
    </source>
</evidence>
<evidence type="ECO:0000256" key="12">
    <source>
        <dbReference type="ARBA" id="ARBA00034013"/>
    </source>
</evidence>
<dbReference type="InterPro" id="IPR004193">
    <property type="entry name" value="Glyco_hydro_13_N"/>
</dbReference>
<comment type="subcellular location">
    <subcellularLocation>
        <location evidence="1 15">Cytoplasm</location>
    </subcellularLocation>
</comment>
<feature type="active site" description="Nucleophile" evidence="15">
    <location>
        <position position="277"/>
    </location>
</feature>
<sequence>MGALSEKRNVKPSQTSSLGAWVEAGPRVRWRVWAPSHSRVEVVLFDAKGAPGRALPMTPEADGCFGAVLEGQGAGVRYKLRVDGEGPFPDPWSRSQPEGVHGPSEVVTADFAWTDAGWKGVEPRSLVLYEVHVGTATPEGTFEALIPRLSELKQLGITALELMPVASFPGRHNWGYDGVDLFAPAQVYGGPQGLRRLVDAAHAAGLAVVLDAVYNHFGPDGNYLRAFSPHYFTGRHHTPWGDAVNYDGEHSRFVREMVLSNVEMWIRDYHLDGLRLDAAHAIVDDGTPHLLTEISERARASAPGRHVVLIAEDERNERKLMRPASEGGHGLDGVWADDFHHQMRRAFAGDSESYYQDYTGSAEDLARTLVKGWFYEGQPSKNLGHARGTKAEGLEPWRFVYCIQNHDQVGNRPLGERLGHDVSPAAFRAMSTLLLASPYTPLIFMGQEWNASTPFLYFTDHNEELGRLVTEGRRREFAGFSRFAGEEVPDPQAEATFTRSRLDWSEAQRPEHAGVLALYRELLALRASDPALTDARRGAYDAYAVGPDALVLERRGGGQVLQVLVALRGEVEHAVPADATVVLWSDAPRFGGDVSASPLTGGKLRLRGPGAVIVRYADAKRG</sequence>
<dbReference type="UniPathway" id="UPA00299"/>
<evidence type="ECO:0000256" key="3">
    <source>
        <dbReference type="ARBA" id="ARBA00008061"/>
    </source>
</evidence>
<dbReference type="InterPro" id="IPR014756">
    <property type="entry name" value="Ig_E-set"/>
</dbReference>
<feature type="domain" description="Glycosyl hydrolase family 13 catalytic" evidence="18">
    <location>
        <begin position="105"/>
        <end position="473"/>
    </location>
</feature>